<evidence type="ECO:0008006" key="3">
    <source>
        <dbReference type="Google" id="ProtNLM"/>
    </source>
</evidence>
<reference evidence="1 2" key="1">
    <citation type="journal article" date="2021" name="MSphere">
        <title>Complete Genome Sequencing of Acinetobacter baumannii AC1633 and Acinetobacter nosocomialis AC1530 Unveils a Large Multidrug-Resistant Plasmid Encoding the NDM-1 and OXA-58 Carbapenemases.</title>
        <authorList>
            <person name="Alattraqchi A.G."/>
            <person name="Mohd Rani F."/>
            <person name="A. Rahman N.I."/>
            <person name="Ismail S."/>
            <person name="Cleary D.W."/>
            <person name="Clarke S.C."/>
            <person name="Yeo C.C."/>
        </authorList>
    </citation>
    <scope>NUCLEOTIDE SEQUENCE [LARGE SCALE GENOMIC DNA]</scope>
    <source>
        <strain evidence="1 2">AC1530</strain>
    </source>
</reference>
<accession>A0AB37CQL1</accession>
<dbReference type="Proteomes" id="UP000325778">
    <property type="component" value="Chromosome"/>
</dbReference>
<proteinExistence type="predicted"/>
<dbReference type="AlphaFoldDB" id="A0AB37CQL1"/>
<name>A0AB37CQL1_ACINO</name>
<organism evidence="1 2">
    <name type="scientific">Acinetobacter nosocomialis</name>
    <dbReference type="NCBI Taxonomy" id="106654"/>
    <lineage>
        <taxon>Bacteria</taxon>
        <taxon>Pseudomonadati</taxon>
        <taxon>Pseudomonadota</taxon>
        <taxon>Gammaproteobacteria</taxon>
        <taxon>Moraxellales</taxon>
        <taxon>Moraxellaceae</taxon>
        <taxon>Acinetobacter</taxon>
        <taxon>Acinetobacter calcoaceticus/baumannii complex</taxon>
    </lineage>
</organism>
<dbReference type="EMBL" id="CP045560">
    <property type="protein sequence ID" value="QGA42457.1"/>
    <property type="molecule type" value="Genomic_DNA"/>
</dbReference>
<dbReference type="RefSeq" id="WP_034119699.1">
    <property type="nucleotide sequence ID" value="NZ_BKKB01000003.1"/>
</dbReference>
<sequence length="359" mass="41877">MSKSEIINNKFNRLIENAFDFLEQSIIELENSPKFSVIHFHASIELFLKARLMAEHWSLVISSKKEADWNSFVKGDFVSVSLEESVRKLDKIVQSGINSKTHDIFRKITTHRNQMVHFYHASEIVEEQGLQVQKIVKEQFIAWYFLHDLLLKQWNNTFNEYSEKINKIGLKLKKHHLFLQVKYEEIKSRITELKAEGYKFYTCPSCDFDSNKHTDVINETYESECLVCDLNQTCLIIKCDKCSKGEVRFQGEPRAECNICKHSFNEDDLKEKFVDDSAAYMAIRDGVSNYFPINCGACSGYETVIEINKNDLLCVECFDVSRSYGTCEWCNEQSTNLREESYVTGCEFCEGRMGWERDD</sequence>
<protein>
    <recommendedName>
        <fullName evidence="3">HsdR</fullName>
    </recommendedName>
</protein>
<evidence type="ECO:0000313" key="2">
    <source>
        <dbReference type="Proteomes" id="UP000325778"/>
    </source>
</evidence>
<evidence type="ECO:0000313" key="1">
    <source>
        <dbReference type="EMBL" id="QGA42457.1"/>
    </source>
</evidence>
<gene>
    <name evidence="1" type="ORF">GD578_00335</name>
</gene>